<evidence type="ECO:0000313" key="7">
    <source>
        <dbReference type="Proteomes" id="UP001438707"/>
    </source>
</evidence>
<evidence type="ECO:0000256" key="4">
    <source>
        <dbReference type="ARBA" id="ARBA00023136"/>
    </source>
</evidence>
<feature type="transmembrane region" description="Helical" evidence="5">
    <location>
        <begin position="26"/>
        <end position="42"/>
    </location>
</feature>
<proteinExistence type="predicted"/>
<dbReference type="Proteomes" id="UP001438707">
    <property type="component" value="Unassembled WGS sequence"/>
</dbReference>
<evidence type="ECO:0000313" key="6">
    <source>
        <dbReference type="EMBL" id="KAK9841233.1"/>
    </source>
</evidence>
<dbReference type="SMART" id="SM00679">
    <property type="entry name" value="CTNS"/>
    <property type="match status" value="2"/>
</dbReference>
<dbReference type="FunFam" id="1.20.1280.290:FF:000009">
    <property type="entry name" value="PQ loop repeat family protein"/>
    <property type="match status" value="1"/>
</dbReference>
<dbReference type="InterPro" id="IPR051415">
    <property type="entry name" value="LAAT-1"/>
</dbReference>
<accession>A0AAW1S6W7</accession>
<dbReference type="GO" id="GO:0015174">
    <property type="term" value="F:basic amino acid transmembrane transporter activity"/>
    <property type="evidence" value="ECO:0007669"/>
    <property type="project" value="TreeGrafter"/>
</dbReference>
<comment type="subcellular location">
    <subcellularLocation>
        <location evidence="1">Membrane</location>
        <topology evidence="1">Multi-pass membrane protein</topology>
    </subcellularLocation>
</comment>
<evidence type="ECO:0000256" key="5">
    <source>
        <dbReference type="SAM" id="Phobius"/>
    </source>
</evidence>
<name>A0AAW1S6W7_9CHLO</name>
<organism evidence="6 7">
    <name type="scientific">Apatococcus lobatus</name>
    <dbReference type="NCBI Taxonomy" id="904363"/>
    <lineage>
        <taxon>Eukaryota</taxon>
        <taxon>Viridiplantae</taxon>
        <taxon>Chlorophyta</taxon>
        <taxon>core chlorophytes</taxon>
        <taxon>Trebouxiophyceae</taxon>
        <taxon>Chlorellales</taxon>
        <taxon>Chlorellaceae</taxon>
        <taxon>Apatococcus</taxon>
    </lineage>
</organism>
<protein>
    <submittedName>
        <fullName evidence="6">Uncharacterized protein</fullName>
    </submittedName>
</protein>
<dbReference type="PANTHER" id="PTHR16201">
    <property type="entry name" value="SEVEN TRANSMEMBRANE PROTEIN 1-RELATED"/>
    <property type="match status" value="1"/>
</dbReference>
<dbReference type="Gene3D" id="1.20.1280.290">
    <property type="match status" value="2"/>
</dbReference>
<feature type="transmembrane region" description="Helical" evidence="5">
    <location>
        <begin position="278"/>
        <end position="297"/>
    </location>
</feature>
<evidence type="ECO:0000256" key="3">
    <source>
        <dbReference type="ARBA" id="ARBA00022989"/>
    </source>
</evidence>
<dbReference type="AlphaFoldDB" id="A0AAW1S6W7"/>
<evidence type="ECO:0000256" key="1">
    <source>
        <dbReference type="ARBA" id="ARBA00004141"/>
    </source>
</evidence>
<feature type="transmembrane region" description="Helical" evidence="5">
    <location>
        <begin position="309"/>
        <end position="332"/>
    </location>
</feature>
<keyword evidence="3 5" id="KW-1133">Transmembrane helix</keyword>
<evidence type="ECO:0000256" key="2">
    <source>
        <dbReference type="ARBA" id="ARBA00022692"/>
    </source>
</evidence>
<feature type="transmembrane region" description="Helical" evidence="5">
    <location>
        <begin position="62"/>
        <end position="82"/>
    </location>
</feature>
<comment type="caution">
    <text evidence="6">The sequence shown here is derived from an EMBL/GenBank/DDBJ whole genome shotgun (WGS) entry which is preliminary data.</text>
</comment>
<keyword evidence="4 5" id="KW-0472">Membrane</keyword>
<dbReference type="EMBL" id="JALJOS010000003">
    <property type="protein sequence ID" value="KAK9841233.1"/>
    <property type="molecule type" value="Genomic_DNA"/>
</dbReference>
<gene>
    <name evidence="6" type="ORF">WJX74_002319</name>
</gene>
<keyword evidence="7" id="KW-1185">Reference proteome</keyword>
<sequence>MADCHPGAVAWVQHWLYDCLYTSRDMVGFTCGMASIACWIVAQIPQLVQNYRSKKAEALSPWFLAQWLMGDTTNLIGCLLSGEQLPTTTYTAMWFIFADICLMVQYIYYGSLQRRHQRQQSRHWVERQRHSHSYHASHAEEAAPALRPDPGALQAGSKVSKAIKVPGTRHQPVSNRTSWASNSAPTRMLSCCAFLFVVRQSWLMGGLGLESGSLPGGVPRRLLFDAPEALLLGRSHNPKWARVAGTWVGYMSSCLYLSSRMSQIHKNWSRHTAEGLAYAMFICSISANCLYGIGILIRTYHASQLWNSLPWLIGSLGTVSLDVIILSQVCYYGNQGKRVQEADALLASPDRQPQQSA</sequence>
<dbReference type="PANTHER" id="PTHR16201:SF34">
    <property type="entry name" value="LYSOSOMAL AMINO ACID TRANSPORTER 1"/>
    <property type="match status" value="1"/>
</dbReference>
<feature type="transmembrane region" description="Helical" evidence="5">
    <location>
        <begin position="88"/>
        <end position="109"/>
    </location>
</feature>
<dbReference type="GO" id="GO:0098852">
    <property type="term" value="C:lytic vacuole membrane"/>
    <property type="evidence" value="ECO:0007669"/>
    <property type="project" value="UniProtKB-ARBA"/>
</dbReference>
<keyword evidence="2 5" id="KW-0812">Transmembrane</keyword>
<reference evidence="6 7" key="1">
    <citation type="journal article" date="2024" name="Nat. Commun.">
        <title>Phylogenomics reveals the evolutionary origins of lichenization in chlorophyte algae.</title>
        <authorList>
            <person name="Puginier C."/>
            <person name="Libourel C."/>
            <person name="Otte J."/>
            <person name="Skaloud P."/>
            <person name="Haon M."/>
            <person name="Grisel S."/>
            <person name="Petersen M."/>
            <person name="Berrin J.G."/>
            <person name="Delaux P.M."/>
            <person name="Dal Grande F."/>
            <person name="Keller J."/>
        </authorList>
    </citation>
    <scope>NUCLEOTIDE SEQUENCE [LARGE SCALE GENOMIC DNA]</scope>
    <source>
        <strain evidence="6 7">SAG 2145</strain>
    </source>
</reference>
<dbReference type="InterPro" id="IPR006603">
    <property type="entry name" value="PQ-loop_rpt"/>
</dbReference>
<dbReference type="Pfam" id="PF04193">
    <property type="entry name" value="PQ-loop"/>
    <property type="match status" value="2"/>
</dbReference>